<reference evidence="4" key="2">
    <citation type="submission" date="2025-08" db="UniProtKB">
        <authorList>
            <consortium name="RefSeq"/>
        </authorList>
    </citation>
    <scope>IDENTIFICATION</scope>
    <source>
        <tissue evidence="4">Whole sample</tissue>
    </source>
</reference>
<evidence type="ECO:0000313" key="3">
    <source>
        <dbReference type="Proteomes" id="UP000694844"/>
    </source>
</evidence>
<name>A0A8B8CDM9_CRAVI</name>
<evidence type="ECO:0000256" key="1">
    <source>
        <dbReference type="SAM" id="SignalP"/>
    </source>
</evidence>
<reference evidence="3" key="1">
    <citation type="submission" date="2024-06" db="UniProtKB">
        <authorList>
            <consortium name="RefSeq"/>
        </authorList>
    </citation>
    <scope>NUCLEOTIDE SEQUENCE [LARGE SCALE GENOMIC DNA]</scope>
</reference>
<dbReference type="InterPro" id="IPR004302">
    <property type="entry name" value="Cellulose/chitin-bd_N"/>
</dbReference>
<dbReference type="RefSeq" id="XP_022313785.1">
    <property type="nucleotide sequence ID" value="XM_022458077.1"/>
</dbReference>
<proteinExistence type="predicted"/>
<feature type="signal peptide" evidence="1">
    <location>
        <begin position="1"/>
        <end position="17"/>
    </location>
</feature>
<protein>
    <submittedName>
        <fullName evidence="4">Uncharacterized protein LOC111118554</fullName>
    </submittedName>
</protein>
<sequence length="233" mass="26132">MIIILSLCLNLFGHVVSHGYLDWPPQRSSLWRHGFNTPKNYNDNSLYCGGRQALIKSEGKCGVCGDPFYGRKDNEAGGLYAQGVIAESYPAGTKYIPVTVKLTTHHKGFFEFRICPNNNPNVPVTHECLDRHLLHIQEGDERSGFTRYYPEKHQGVDIYHLHVEIPAGLRCSQCVLNWRYKTGNSWGTDPDGRSCLGCGLQEEFRNCADIRIEGDASSASSSKGCSLIRAHKW</sequence>
<organism evidence="3 4">
    <name type="scientific">Crassostrea virginica</name>
    <name type="common">Eastern oyster</name>
    <dbReference type="NCBI Taxonomy" id="6565"/>
    <lineage>
        <taxon>Eukaryota</taxon>
        <taxon>Metazoa</taxon>
        <taxon>Spiralia</taxon>
        <taxon>Lophotrochozoa</taxon>
        <taxon>Mollusca</taxon>
        <taxon>Bivalvia</taxon>
        <taxon>Autobranchia</taxon>
        <taxon>Pteriomorphia</taxon>
        <taxon>Ostreida</taxon>
        <taxon>Ostreoidea</taxon>
        <taxon>Ostreidae</taxon>
        <taxon>Crassostrea</taxon>
    </lineage>
</organism>
<dbReference type="OrthoDB" id="64893at2759"/>
<evidence type="ECO:0000259" key="2">
    <source>
        <dbReference type="Pfam" id="PF03067"/>
    </source>
</evidence>
<feature type="domain" description="Chitin-binding type-4" evidence="2">
    <location>
        <begin position="18"/>
        <end position="210"/>
    </location>
</feature>
<dbReference type="Proteomes" id="UP000694844">
    <property type="component" value="Chromosome 1"/>
</dbReference>
<accession>A0A8B8CDM9</accession>
<dbReference type="PANTHER" id="PTHR21113:SF4">
    <property type="entry name" value="CHITIN-BINDING TYPE-4 DOMAIN-CONTAINING PROTEIN"/>
    <property type="match status" value="1"/>
</dbReference>
<evidence type="ECO:0000313" key="4">
    <source>
        <dbReference type="RefSeq" id="XP_022313785.1"/>
    </source>
</evidence>
<dbReference type="Pfam" id="PF03067">
    <property type="entry name" value="LPMO_10"/>
    <property type="match status" value="1"/>
</dbReference>
<dbReference type="AlphaFoldDB" id="A0A8B8CDM9"/>
<dbReference type="GeneID" id="111118554"/>
<dbReference type="KEGG" id="cvn:111118554"/>
<dbReference type="PANTHER" id="PTHR21113">
    <property type="entry name" value="AGAP001705-PA"/>
    <property type="match status" value="1"/>
</dbReference>
<keyword evidence="1" id="KW-0732">Signal</keyword>
<keyword evidence="3" id="KW-1185">Reference proteome</keyword>
<feature type="chain" id="PRO_5034611087" evidence="1">
    <location>
        <begin position="18"/>
        <end position="233"/>
    </location>
</feature>
<gene>
    <name evidence="4" type="primary">LOC111118554</name>
</gene>